<organism evidence="2 3">
    <name type="scientific">Trifolium medium</name>
    <dbReference type="NCBI Taxonomy" id="97028"/>
    <lineage>
        <taxon>Eukaryota</taxon>
        <taxon>Viridiplantae</taxon>
        <taxon>Streptophyta</taxon>
        <taxon>Embryophyta</taxon>
        <taxon>Tracheophyta</taxon>
        <taxon>Spermatophyta</taxon>
        <taxon>Magnoliopsida</taxon>
        <taxon>eudicotyledons</taxon>
        <taxon>Gunneridae</taxon>
        <taxon>Pentapetalae</taxon>
        <taxon>rosids</taxon>
        <taxon>fabids</taxon>
        <taxon>Fabales</taxon>
        <taxon>Fabaceae</taxon>
        <taxon>Papilionoideae</taxon>
        <taxon>50 kb inversion clade</taxon>
        <taxon>NPAAA clade</taxon>
        <taxon>Hologalegina</taxon>
        <taxon>IRL clade</taxon>
        <taxon>Trifolieae</taxon>
        <taxon>Trifolium</taxon>
    </lineage>
</organism>
<name>A0A392PVA8_9FABA</name>
<proteinExistence type="predicted"/>
<dbReference type="EMBL" id="LXQA010096219">
    <property type="protein sequence ID" value="MCI15380.1"/>
    <property type="molecule type" value="Genomic_DNA"/>
</dbReference>
<dbReference type="AlphaFoldDB" id="A0A392PVA8"/>
<dbReference type="Proteomes" id="UP000265520">
    <property type="component" value="Unassembled WGS sequence"/>
</dbReference>
<protein>
    <submittedName>
        <fullName evidence="2">Uncharacterized protein</fullName>
    </submittedName>
</protein>
<sequence>MADDDSDDSAREEVEYTKGKTSASSKGQGMHLQHWDISFSGLCPLANLKLFI</sequence>
<keyword evidence="3" id="KW-1185">Reference proteome</keyword>
<evidence type="ECO:0000313" key="2">
    <source>
        <dbReference type="EMBL" id="MCI15380.1"/>
    </source>
</evidence>
<accession>A0A392PVA8</accession>
<reference evidence="2 3" key="1">
    <citation type="journal article" date="2018" name="Front. Plant Sci.">
        <title>Red Clover (Trifolium pratense) and Zigzag Clover (T. medium) - A Picture of Genomic Similarities and Differences.</title>
        <authorList>
            <person name="Dluhosova J."/>
            <person name="Istvanek J."/>
            <person name="Nedelnik J."/>
            <person name="Repkova J."/>
        </authorList>
    </citation>
    <scope>NUCLEOTIDE SEQUENCE [LARGE SCALE GENOMIC DNA]</scope>
    <source>
        <strain evidence="3">cv. 10/8</strain>
        <tissue evidence="2">Leaf</tissue>
    </source>
</reference>
<comment type="caution">
    <text evidence="2">The sequence shown here is derived from an EMBL/GenBank/DDBJ whole genome shotgun (WGS) entry which is preliminary data.</text>
</comment>
<feature type="non-terminal residue" evidence="2">
    <location>
        <position position="52"/>
    </location>
</feature>
<feature type="compositionally biased region" description="Basic and acidic residues" evidence="1">
    <location>
        <begin position="8"/>
        <end position="18"/>
    </location>
</feature>
<evidence type="ECO:0000256" key="1">
    <source>
        <dbReference type="SAM" id="MobiDB-lite"/>
    </source>
</evidence>
<feature type="region of interest" description="Disordered" evidence="1">
    <location>
        <begin position="1"/>
        <end position="27"/>
    </location>
</feature>
<evidence type="ECO:0000313" key="3">
    <source>
        <dbReference type="Proteomes" id="UP000265520"/>
    </source>
</evidence>